<dbReference type="Pfam" id="PF09424">
    <property type="entry name" value="YqeY"/>
    <property type="match status" value="1"/>
</dbReference>
<proteinExistence type="predicted"/>
<dbReference type="InterPro" id="IPR019004">
    <property type="entry name" value="YqeY/Aim41"/>
</dbReference>
<sequence>MALYQEILGDLTEAMKAKQADRLSVLRMLKTAVENERIAAMKRDTEPDDAFVMTVLKRYKKQQEDALVDFERGGRLDAVEKAKAEIALVSAYLPAEMDDAALDAIVQDVLKEMPEPRDFGRVMGVVMKRVAGAAGGADGARVKARVEAALGK</sequence>
<gene>
    <name evidence="1" type="ORF">A3H75_00605</name>
</gene>
<evidence type="ECO:0008006" key="3">
    <source>
        <dbReference type="Google" id="ProtNLM"/>
    </source>
</evidence>
<dbReference type="SUPFAM" id="SSF89095">
    <property type="entry name" value="GatB/YqeY motif"/>
    <property type="match status" value="1"/>
</dbReference>
<reference evidence="1 2" key="1">
    <citation type="journal article" date="2016" name="Nat. Commun.">
        <title>Thousands of microbial genomes shed light on interconnected biogeochemical processes in an aquifer system.</title>
        <authorList>
            <person name="Anantharaman K."/>
            <person name="Brown C.T."/>
            <person name="Hug L.A."/>
            <person name="Sharon I."/>
            <person name="Castelle C.J."/>
            <person name="Probst A.J."/>
            <person name="Thomas B.C."/>
            <person name="Singh A."/>
            <person name="Wilkins M.J."/>
            <person name="Karaoz U."/>
            <person name="Brodie E.L."/>
            <person name="Williams K.H."/>
            <person name="Hubbard S.S."/>
            <person name="Banfield J.F."/>
        </authorList>
    </citation>
    <scope>NUCLEOTIDE SEQUENCE [LARGE SCALE GENOMIC DNA]</scope>
</reference>
<comment type="caution">
    <text evidence="1">The sequence shown here is derived from an EMBL/GenBank/DDBJ whole genome shotgun (WGS) entry which is preliminary data.</text>
</comment>
<dbReference type="EMBL" id="MGES01000042">
    <property type="protein sequence ID" value="OGL88533.1"/>
    <property type="molecule type" value="Genomic_DNA"/>
</dbReference>
<dbReference type="Gene3D" id="1.10.1510.10">
    <property type="entry name" value="Uncharacterised protein YqeY/AIM41 PF09424, N-terminal domain"/>
    <property type="match status" value="1"/>
</dbReference>
<dbReference type="STRING" id="1802410.A3H75_00605"/>
<dbReference type="Proteomes" id="UP000176678">
    <property type="component" value="Unassembled WGS sequence"/>
</dbReference>
<organism evidence="1 2">
    <name type="scientific">Candidatus Uhrbacteria bacterium RIFCSPLOWO2_02_FULL_51_9</name>
    <dbReference type="NCBI Taxonomy" id="1802410"/>
    <lineage>
        <taxon>Bacteria</taxon>
        <taxon>Candidatus Uhriibacteriota</taxon>
    </lineage>
</organism>
<dbReference type="InterPro" id="IPR042184">
    <property type="entry name" value="YqeY/Aim41_N"/>
</dbReference>
<dbReference type="AlphaFoldDB" id="A0A1F7VDL7"/>
<dbReference type="InterPro" id="IPR023168">
    <property type="entry name" value="GatB_Yqey_C_2"/>
</dbReference>
<evidence type="ECO:0000313" key="1">
    <source>
        <dbReference type="EMBL" id="OGL88533.1"/>
    </source>
</evidence>
<protein>
    <recommendedName>
        <fullName evidence="3">Glutamyl-tRNA amidotransferase</fullName>
    </recommendedName>
</protein>
<dbReference type="Gene3D" id="1.10.10.410">
    <property type="match status" value="1"/>
</dbReference>
<dbReference type="GO" id="GO:0016884">
    <property type="term" value="F:carbon-nitrogen ligase activity, with glutamine as amido-N-donor"/>
    <property type="evidence" value="ECO:0007669"/>
    <property type="project" value="InterPro"/>
</dbReference>
<dbReference type="PANTHER" id="PTHR28055:SF1">
    <property type="entry name" value="ALTERED INHERITANCE OF MITOCHONDRIA PROTEIN 41, MITOCHONDRIAL"/>
    <property type="match status" value="1"/>
</dbReference>
<dbReference type="InterPro" id="IPR003789">
    <property type="entry name" value="Asn/Gln_tRNA_amidoTrase-B-like"/>
</dbReference>
<accession>A0A1F7VDL7</accession>
<name>A0A1F7VDL7_9BACT</name>
<evidence type="ECO:0000313" key="2">
    <source>
        <dbReference type="Proteomes" id="UP000176678"/>
    </source>
</evidence>
<dbReference type="PANTHER" id="PTHR28055">
    <property type="entry name" value="ALTERED INHERITANCE OF MITOCHONDRIA PROTEIN 41, MITOCHONDRIAL"/>
    <property type="match status" value="1"/>
</dbReference>